<comment type="caution">
    <text evidence="5">The sequence shown here is derived from an EMBL/GenBank/DDBJ whole genome shotgun (WGS) entry which is preliminary data.</text>
</comment>
<dbReference type="Gene3D" id="1.10.4040.10">
    <property type="entry name" value="Penicillinase repressor domain"/>
    <property type="match status" value="1"/>
</dbReference>
<dbReference type="RefSeq" id="WP_146534991.1">
    <property type="nucleotide sequence ID" value="NZ_SJPX01000003.1"/>
</dbReference>
<protein>
    <submittedName>
        <fullName evidence="5">Penicillinase repressor</fullName>
    </submittedName>
</protein>
<dbReference type="InterPro" id="IPR036388">
    <property type="entry name" value="WH-like_DNA-bd_sf"/>
</dbReference>
<reference evidence="5 6" key="1">
    <citation type="submission" date="2019-02" db="EMBL/GenBank/DDBJ databases">
        <title>Deep-cultivation of Planctomycetes and their phenomic and genomic characterization uncovers novel biology.</title>
        <authorList>
            <person name="Wiegand S."/>
            <person name="Jogler M."/>
            <person name="Boedeker C."/>
            <person name="Pinto D."/>
            <person name="Vollmers J."/>
            <person name="Rivas-Marin E."/>
            <person name="Kohn T."/>
            <person name="Peeters S.H."/>
            <person name="Heuer A."/>
            <person name="Rast P."/>
            <person name="Oberbeckmann S."/>
            <person name="Bunk B."/>
            <person name="Jeske O."/>
            <person name="Meyerdierks A."/>
            <person name="Storesund J.E."/>
            <person name="Kallscheuer N."/>
            <person name="Luecker S."/>
            <person name="Lage O.M."/>
            <person name="Pohl T."/>
            <person name="Merkel B.J."/>
            <person name="Hornburger P."/>
            <person name="Mueller R.-W."/>
            <person name="Bruemmer F."/>
            <person name="Labrenz M."/>
            <person name="Spormann A.M."/>
            <person name="Op Den Camp H."/>
            <person name="Overmann J."/>
            <person name="Amann R."/>
            <person name="Jetten M.S.M."/>
            <person name="Mascher T."/>
            <person name="Medema M.H."/>
            <person name="Devos D.P."/>
            <person name="Kaster A.-K."/>
            <person name="Ovreas L."/>
            <person name="Rohde M."/>
            <person name="Galperin M.Y."/>
            <person name="Jogler C."/>
        </authorList>
    </citation>
    <scope>NUCLEOTIDE SEQUENCE [LARGE SCALE GENOMIC DNA]</scope>
    <source>
        <strain evidence="5 6">Poly59</strain>
    </source>
</reference>
<sequence length="127" mass="14270">MVRKKKNLPPVSPAETEILRLVWKLGTATVQQVCDALSKKPPANYATVQTLMRRLEKKGYVEHEVDGKAHVFTAAVKQEDVIKRTVGDFVDRLFGGDPLPLMLHLADQSELGDDDIKRLKKLIEKHG</sequence>
<evidence type="ECO:0000313" key="5">
    <source>
        <dbReference type="EMBL" id="TWU51689.1"/>
    </source>
</evidence>
<dbReference type="AlphaFoldDB" id="A0A5C6EW36"/>
<evidence type="ECO:0000256" key="3">
    <source>
        <dbReference type="ARBA" id="ARBA00023125"/>
    </source>
</evidence>
<dbReference type="OrthoDB" id="276770at2"/>
<keyword evidence="4" id="KW-0804">Transcription</keyword>
<dbReference type="Pfam" id="PF03965">
    <property type="entry name" value="Penicillinase_R"/>
    <property type="match status" value="1"/>
</dbReference>
<evidence type="ECO:0000313" key="6">
    <source>
        <dbReference type="Proteomes" id="UP000317977"/>
    </source>
</evidence>
<gene>
    <name evidence="5" type="primary">blaI_2</name>
    <name evidence="5" type="ORF">Poly59_32840</name>
</gene>
<name>A0A5C6EW36_9BACT</name>
<keyword evidence="6" id="KW-1185">Reference proteome</keyword>
<dbReference type="GO" id="GO:0045892">
    <property type="term" value="P:negative regulation of DNA-templated transcription"/>
    <property type="evidence" value="ECO:0007669"/>
    <property type="project" value="InterPro"/>
</dbReference>
<dbReference type="Gene3D" id="1.10.10.10">
    <property type="entry name" value="Winged helix-like DNA-binding domain superfamily/Winged helix DNA-binding domain"/>
    <property type="match status" value="1"/>
</dbReference>
<evidence type="ECO:0000256" key="1">
    <source>
        <dbReference type="ARBA" id="ARBA00011046"/>
    </source>
</evidence>
<dbReference type="Proteomes" id="UP000317977">
    <property type="component" value="Unassembled WGS sequence"/>
</dbReference>
<dbReference type="EMBL" id="SJPX01000003">
    <property type="protein sequence ID" value="TWU51689.1"/>
    <property type="molecule type" value="Genomic_DNA"/>
</dbReference>
<dbReference type="InterPro" id="IPR036390">
    <property type="entry name" value="WH_DNA-bd_sf"/>
</dbReference>
<dbReference type="GO" id="GO:0003677">
    <property type="term" value="F:DNA binding"/>
    <property type="evidence" value="ECO:0007669"/>
    <property type="project" value="UniProtKB-KW"/>
</dbReference>
<keyword evidence="2" id="KW-0805">Transcription regulation</keyword>
<dbReference type="InterPro" id="IPR005650">
    <property type="entry name" value="BlaI_family"/>
</dbReference>
<comment type="similarity">
    <text evidence="1">Belongs to the BlaI transcriptional regulatory family.</text>
</comment>
<dbReference type="PIRSF" id="PIRSF019455">
    <property type="entry name" value="CopR_AtkY"/>
    <property type="match status" value="1"/>
</dbReference>
<evidence type="ECO:0000256" key="4">
    <source>
        <dbReference type="ARBA" id="ARBA00023163"/>
    </source>
</evidence>
<evidence type="ECO:0000256" key="2">
    <source>
        <dbReference type="ARBA" id="ARBA00023015"/>
    </source>
</evidence>
<dbReference type="SUPFAM" id="SSF46785">
    <property type="entry name" value="Winged helix' DNA-binding domain"/>
    <property type="match status" value="1"/>
</dbReference>
<accession>A0A5C6EW36</accession>
<keyword evidence="3" id="KW-0238">DNA-binding</keyword>
<organism evidence="5 6">
    <name type="scientific">Rubripirellula reticaptiva</name>
    <dbReference type="NCBI Taxonomy" id="2528013"/>
    <lineage>
        <taxon>Bacteria</taxon>
        <taxon>Pseudomonadati</taxon>
        <taxon>Planctomycetota</taxon>
        <taxon>Planctomycetia</taxon>
        <taxon>Pirellulales</taxon>
        <taxon>Pirellulaceae</taxon>
        <taxon>Rubripirellula</taxon>
    </lineage>
</organism>
<proteinExistence type="inferred from homology"/>